<protein>
    <submittedName>
        <fullName evidence="5">Putative rrm motif-containing protein</fullName>
    </submittedName>
</protein>
<dbReference type="GO" id="GO:0006406">
    <property type="term" value="P:mRNA export from nucleus"/>
    <property type="evidence" value="ECO:0007669"/>
    <property type="project" value="TreeGrafter"/>
</dbReference>
<dbReference type="InterPro" id="IPR034784">
    <property type="entry name" value="PDIP3_RRM"/>
</dbReference>
<name>A0A069DSN9_9HEMI</name>
<evidence type="ECO:0000256" key="2">
    <source>
        <dbReference type="PROSITE-ProRule" id="PRU00176"/>
    </source>
</evidence>
<evidence type="ECO:0000313" key="5">
    <source>
        <dbReference type="EMBL" id="JAC86692.1"/>
    </source>
</evidence>
<dbReference type="EMBL" id="GBGD01002197">
    <property type="protein sequence ID" value="JAC86692.1"/>
    <property type="molecule type" value="mRNA"/>
</dbReference>
<organism evidence="5">
    <name type="scientific">Panstrongylus megistus</name>
    <dbReference type="NCBI Taxonomy" id="65343"/>
    <lineage>
        <taxon>Eukaryota</taxon>
        <taxon>Metazoa</taxon>
        <taxon>Ecdysozoa</taxon>
        <taxon>Arthropoda</taxon>
        <taxon>Hexapoda</taxon>
        <taxon>Insecta</taxon>
        <taxon>Pterygota</taxon>
        <taxon>Neoptera</taxon>
        <taxon>Paraneoptera</taxon>
        <taxon>Hemiptera</taxon>
        <taxon>Heteroptera</taxon>
        <taxon>Panheteroptera</taxon>
        <taxon>Cimicomorpha</taxon>
        <taxon>Reduviidae</taxon>
        <taxon>Triatominae</taxon>
        <taxon>Panstrongylus</taxon>
    </lineage>
</organism>
<reference evidence="5" key="1">
    <citation type="journal article" date="2015" name="J. Med. Entomol.">
        <title>A Deep Insight Into the Sialotranscriptome of the Chagas Disease Vector, Panstrongylus megistus (Hemiptera: Heteroptera).</title>
        <authorList>
            <person name="Ribeiro J.M."/>
            <person name="Schwarz A."/>
            <person name="Francischetti I.M."/>
        </authorList>
    </citation>
    <scope>NUCLEOTIDE SEQUENCE</scope>
    <source>
        <tissue evidence="5">Salivary glands</tissue>
    </source>
</reference>
<dbReference type="Gene3D" id="3.30.70.330">
    <property type="match status" value="1"/>
</dbReference>
<dbReference type="PROSITE" id="PS50102">
    <property type="entry name" value="RRM"/>
    <property type="match status" value="1"/>
</dbReference>
<dbReference type="CDD" id="cd12681">
    <property type="entry name" value="RRM_SKAR"/>
    <property type="match status" value="1"/>
</dbReference>
<dbReference type="InterPro" id="IPR035979">
    <property type="entry name" value="RBD_domain_sf"/>
</dbReference>
<dbReference type="GO" id="GO:0003729">
    <property type="term" value="F:mRNA binding"/>
    <property type="evidence" value="ECO:0007669"/>
    <property type="project" value="TreeGrafter"/>
</dbReference>
<dbReference type="PANTHER" id="PTHR19965:SF94">
    <property type="entry name" value="FI13061P-RELATED"/>
    <property type="match status" value="1"/>
</dbReference>
<dbReference type="SUPFAM" id="SSF54928">
    <property type="entry name" value="RNA-binding domain, RBD"/>
    <property type="match status" value="1"/>
</dbReference>
<dbReference type="SMART" id="SM00360">
    <property type="entry name" value="RRM"/>
    <property type="match status" value="1"/>
</dbReference>
<dbReference type="Pfam" id="PF00076">
    <property type="entry name" value="RRM_1"/>
    <property type="match status" value="1"/>
</dbReference>
<sequence length="318" mass="35404">MDIGLDEIIKMKFKKAGVNRRLRGGLQNGKKTSRLKTVGGGVGAPAGVVDARLKIIEKTRSKLVDARDRLNQRLRQTDARERIMMRSNSAAVGNISVNTRSNLDIIPRRTVPNQQSTLAPSSDSRRGGGGGGGDPLYRTIKNRQPTVSAPPPRPTAYMDLDAPENWNNRLANLPRLEIHVPRNIVREREDWLRHGKPNALYRSKDDIKSRLDSSRQEGYRIVVSNLQPTVTHEDIKELFEDIGTLIGSRVVRPGTAEVVYKNVDDALTAVDTYHNRQLDGQPMKCLLVKPTNSNSRNLSTKGSIVPDLNTVHKALFTK</sequence>
<dbReference type="PANTHER" id="PTHR19965">
    <property type="entry name" value="RNA AND EXPORT FACTOR BINDING PROTEIN"/>
    <property type="match status" value="1"/>
</dbReference>
<evidence type="ECO:0000259" key="4">
    <source>
        <dbReference type="PROSITE" id="PS50102"/>
    </source>
</evidence>
<feature type="region of interest" description="Disordered" evidence="3">
    <location>
        <begin position="106"/>
        <end position="153"/>
    </location>
</feature>
<dbReference type="InterPro" id="IPR000504">
    <property type="entry name" value="RRM_dom"/>
</dbReference>
<evidence type="ECO:0000256" key="1">
    <source>
        <dbReference type="ARBA" id="ARBA00022884"/>
    </source>
</evidence>
<dbReference type="InterPro" id="IPR012677">
    <property type="entry name" value="Nucleotide-bd_a/b_plait_sf"/>
</dbReference>
<feature type="domain" description="RRM" evidence="4">
    <location>
        <begin position="219"/>
        <end position="290"/>
    </location>
</feature>
<evidence type="ECO:0000256" key="3">
    <source>
        <dbReference type="SAM" id="MobiDB-lite"/>
    </source>
</evidence>
<accession>A0A069DSN9</accession>
<dbReference type="AlphaFoldDB" id="A0A069DSN9"/>
<feature type="compositionally biased region" description="Polar residues" evidence="3">
    <location>
        <begin position="111"/>
        <end position="122"/>
    </location>
</feature>
<dbReference type="GO" id="GO:0005634">
    <property type="term" value="C:nucleus"/>
    <property type="evidence" value="ECO:0007669"/>
    <property type="project" value="TreeGrafter"/>
</dbReference>
<proteinExistence type="evidence at transcript level"/>
<dbReference type="InterPro" id="IPR051229">
    <property type="entry name" value="ALYREF_mRNA_export"/>
</dbReference>
<keyword evidence="1 2" id="KW-0694">RNA-binding</keyword>